<dbReference type="InterPro" id="IPR025659">
    <property type="entry name" value="Tubby-like_C"/>
</dbReference>
<reference evidence="3 4" key="1">
    <citation type="journal article" date="2018" name="MBio">
        <title>Comparative Genomics Reveals the Core Gene Toolbox for the Fungus-Insect Symbiosis.</title>
        <authorList>
            <person name="Wang Y."/>
            <person name="Stata M."/>
            <person name="Wang W."/>
            <person name="Stajich J.E."/>
            <person name="White M.M."/>
            <person name="Moncalvo J.M."/>
        </authorList>
    </citation>
    <scope>NUCLEOTIDE SEQUENCE [LARGE SCALE GENOMIC DNA]</scope>
    <source>
        <strain evidence="3 4">SWE-8-4</strain>
    </source>
</reference>
<dbReference type="GO" id="GO:0017128">
    <property type="term" value="F:phospholipid scramblase activity"/>
    <property type="evidence" value="ECO:0007669"/>
    <property type="project" value="InterPro"/>
</dbReference>
<proteinExistence type="inferred from homology"/>
<dbReference type="InterPro" id="IPR005552">
    <property type="entry name" value="Scramblase"/>
</dbReference>
<dbReference type="PANTHER" id="PTHR23248">
    <property type="entry name" value="PHOSPHOLIPID SCRAMBLASE-RELATED"/>
    <property type="match status" value="1"/>
</dbReference>
<comment type="similarity">
    <text evidence="1 2">Belongs to the phospholipid scramblase family.</text>
</comment>
<protein>
    <recommendedName>
        <fullName evidence="2">Phospholipid scramblase</fullName>
    </recommendedName>
</protein>
<evidence type="ECO:0000256" key="2">
    <source>
        <dbReference type="RuleBase" id="RU363116"/>
    </source>
</evidence>
<organism evidence="3 4">
    <name type="scientific">Smittium simulii</name>
    <dbReference type="NCBI Taxonomy" id="133385"/>
    <lineage>
        <taxon>Eukaryota</taxon>
        <taxon>Fungi</taxon>
        <taxon>Fungi incertae sedis</taxon>
        <taxon>Zoopagomycota</taxon>
        <taxon>Kickxellomycotina</taxon>
        <taxon>Harpellomycetes</taxon>
        <taxon>Harpellales</taxon>
        <taxon>Legeriomycetaceae</taxon>
        <taxon>Smittium</taxon>
    </lineage>
</organism>
<dbReference type="PANTHER" id="PTHR23248:SF9">
    <property type="entry name" value="PHOSPHOLIPID SCRAMBLASE"/>
    <property type="match status" value="1"/>
</dbReference>
<dbReference type="GO" id="GO:0005886">
    <property type="term" value="C:plasma membrane"/>
    <property type="evidence" value="ECO:0007669"/>
    <property type="project" value="TreeGrafter"/>
</dbReference>
<dbReference type="Proteomes" id="UP000245383">
    <property type="component" value="Unassembled WGS sequence"/>
</dbReference>
<dbReference type="SUPFAM" id="SSF54518">
    <property type="entry name" value="Tubby C-terminal domain-like"/>
    <property type="match status" value="1"/>
</dbReference>
<dbReference type="Pfam" id="PF03803">
    <property type="entry name" value="Scramblase"/>
    <property type="match status" value="1"/>
</dbReference>
<gene>
    <name evidence="3" type="ORF">BB561_003795</name>
</gene>
<name>A0A2T9YJP1_9FUNG</name>
<accession>A0A2T9YJP1</accession>
<dbReference type="AlphaFoldDB" id="A0A2T9YJP1"/>
<evidence type="ECO:0000313" key="3">
    <source>
        <dbReference type="EMBL" id="PVU92494.1"/>
    </source>
</evidence>
<comment type="caution">
    <text evidence="3">The sequence shown here is derived from an EMBL/GenBank/DDBJ whole genome shotgun (WGS) entry which is preliminary data.</text>
</comment>
<evidence type="ECO:0000313" key="4">
    <source>
        <dbReference type="Proteomes" id="UP000245383"/>
    </source>
</evidence>
<dbReference type="STRING" id="133385.A0A2T9YJP1"/>
<dbReference type="EMBL" id="MBFR01000160">
    <property type="protein sequence ID" value="PVU92494.1"/>
    <property type="molecule type" value="Genomic_DNA"/>
</dbReference>
<keyword evidence="4" id="KW-1185">Reference proteome</keyword>
<dbReference type="OrthoDB" id="191150at2759"/>
<evidence type="ECO:0000256" key="1">
    <source>
        <dbReference type="ARBA" id="ARBA00005350"/>
    </source>
</evidence>
<sequence>MSLSKVNQSVEQSQINRLNSALYNPEEVDGFSGPENYPINTHYYPQNQINYEHPILSKSVWVISNRVTNVNFHVSVNYITKYKIMDTNGVTIGYIAKEILTKQSIIADLTSVSDTFSFVVFDLHKNPVLKITKKRNTLKSQFLVANGLGEAIGECHHKFNLTHRKYDLMTKSGSFAITYRPPLSRTFPVKNQNDQTVATIKKEFNSVPRMIFTDTRVYHVNMDPGLIPSDNLSKPISSEGNVDLSNHRISSTLLTLDERAVILANVLSIDHDYYKED</sequence>